<sequence>MNLMGQFDCKADAKGRVTLPNSLKNQLMPVINQDFVIKRAVFQGCIELFPKSEFDILMQQVRAKKNISRDYDLFFRKFTAGMKPDLKVDSETGRFQIPKNLIEFAGITKEVSLHCADDRIEIWDKEKYEAVLQESENVYGDVAENIFVVDNKDGKDG</sequence>
<evidence type="ECO:0000256" key="7">
    <source>
        <dbReference type="HAMAP-Rule" id="MF_01008"/>
    </source>
</evidence>
<evidence type="ECO:0000256" key="3">
    <source>
        <dbReference type="ARBA" id="ARBA00022737"/>
    </source>
</evidence>
<proteinExistence type="inferred from homology"/>
<dbReference type="InterPro" id="IPR038619">
    <property type="entry name" value="MraZ_sf"/>
</dbReference>
<evidence type="ECO:0000256" key="4">
    <source>
        <dbReference type="ARBA" id="ARBA00023015"/>
    </source>
</evidence>
<dbReference type="PANTHER" id="PTHR34701">
    <property type="entry name" value="TRANSCRIPTIONAL REGULATOR MRAZ"/>
    <property type="match status" value="1"/>
</dbReference>
<dbReference type="InterPro" id="IPR037914">
    <property type="entry name" value="SpoVT-AbrB_sf"/>
</dbReference>
<name>A0ABU3A5Q9_9FLAO</name>
<evidence type="ECO:0000259" key="8">
    <source>
        <dbReference type="PROSITE" id="PS51740"/>
    </source>
</evidence>
<dbReference type="CDD" id="cd16320">
    <property type="entry name" value="MraZ_N"/>
    <property type="match status" value="1"/>
</dbReference>
<comment type="subcellular location">
    <subcellularLocation>
        <location evidence="7">Cytoplasm</location>
        <location evidence="7">Nucleoid</location>
    </subcellularLocation>
</comment>
<keyword evidence="4 7" id="KW-0805">Transcription regulation</keyword>
<evidence type="ECO:0000256" key="1">
    <source>
        <dbReference type="ARBA" id="ARBA00013860"/>
    </source>
</evidence>
<dbReference type="Gene3D" id="3.40.1550.20">
    <property type="entry name" value="Transcriptional regulator MraZ domain"/>
    <property type="match status" value="1"/>
</dbReference>
<dbReference type="Pfam" id="PF02381">
    <property type="entry name" value="MraZ"/>
    <property type="match status" value="2"/>
</dbReference>
<comment type="caution">
    <text evidence="9">The sequence shown here is derived from an EMBL/GenBank/DDBJ whole genome shotgun (WGS) entry which is preliminary data.</text>
</comment>
<evidence type="ECO:0000256" key="2">
    <source>
        <dbReference type="ARBA" id="ARBA00022490"/>
    </source>
</evidence>
<gene>
    <name evidence="7" type="primary">mraZ</name>
    <name evidence="9" type="ORF">RM706_00565</name>
</gene>
<dbReference type="RefSeq" id="WP_311349070.1">
    <property type="nucleotide sequence ID" value="NZ_JAVRHR010000001.1"/>
</dbReference>
<dbReference type="InterPro" id="IPR035642">
    <property type="entry name" value="MraZ_N"/>
</dbReference>
<dbReference type="Proteomes" id="UP001255246">
    <property type="component" value="Unassembled WGS sequence"/>
</dbReference>
<keyword evidence="10" id="KW-1185">Reference proteome</keyword>
<dbReference type="SUPFAM" id="SSF89447">
    <property type="entry name" value="AbrB/MazE/MraZ-like"/>
    <property type="match status" value="1"/>
</dbReference>
<dbReference type="PROSITE" id="PS51740">
    <property type="entry name" value="SPOVT_ABRB"/>
    <property type="match status" value="1"/>
</dbReference>
<dbReference type="InterPro" id="IPR020603">
    <property type="entry name" value="MraZ_dom"/>
</dbReference>
<organism evidence="9 10">
    <name type="scientific">Croceitalea rosinachiae</name>
    <dbReference type="NCBI Taxonomy" id="3075596"/>
    <lineage>
        <taxon>Bacteria</taxon>
        <taxon>Pseudomonadati</taxon>
        <taxon>Bacteroidota</taxon>
        <taxon>Flavobacteriia</taxon>
        <taxon>Flavobacteriales</taxon>
        <taxon>Flavobacteriaceae</taxon>
        <taxon>Croceitalea</taxon>
    </lineage>
</organism>
<reference evidence="9 10" key="1">
    <citation type="submission" date="2023-09" db="EMBL/GenBank/DDBJ databases">
        <authorList>
            <person name="Rey-Velasco X."/>
        </authorList>
    </citation>
    <scope>NUCLEOTIDE SEQUENCE [LARGE SCALE GENOMIC DNA]</scope>
    <source>
        <strain evidence="9 10">F388</strain>
    </source>
</reference>
<dbReference type="InterPro" id="IPR003444">
    <property type="entry name" value="MraZ"/>
</dbReference>
<keyword evidence="5 7" id="KW-0238">DNA-binding</keyword>
<protein>
    <recommendedName>
        <fullName evidence="1 7">Transcriptional regulator MraZ</fullName>
    </recommendedName>
</protein>
<keyword evidence="2 7" id="KW-0963">Cytoplasm</keyword>
<dbReference type="EMBL" id="JAVRHR010000001">
    <property type="protein sequence ID" value="MDT0605498.1"/>
    <property type="molecule type" value="Genomic_DNA"/>
</dbReference>
<dbReference type="HAMAP" id="MF_01008">
    <property type="entry name" value="MraZ"/>
    <property type="match status" value="1"/>
</dbReference>
<evidence type="ECO:0000313" key="10">
    <source>
        <dbReference type="Proteomes" id="UP001255246"/>
    </source>
</evidence>
<evidence type="ECO:0000313" key="9">
    <source>
        <dbReference type="EMBL" id="MDT0605498.1"/>
    </source>
</evidence>
<dbReference type="InterPro" id="IPR035644">
    <property type="entry name" value="MraZ_C"/>
</dbReference>
<evidence type="ECO:0000256" key="5">
    <source>
        <dbReference type="ARBA" id="ARBA00023125"/>
    </source>
</evidence>
<dbReference type="InterPro" id="IPR007159">
    <property type="entry name" value="SpoVT-AbrB_dom"/>
</dbReference>
<dbReference type="CDD" id="cd16321">
    <property type="entry name" value="MraZ_C"/>
    <property type="match status" value="1"/>
</dbReference>
<dbReference type="PANTHER" id="PTHR34701:SF1">
    <property type="entry name" value="TRANSCRIPTIONAL REGULATOR MRAZ"/>
    <property type="match status" value="1"/>
</dbReference>
<comment type="similarity">
    <text evidence="7">Belongs to the MraZ family.</text>
</comment>
<comment type="subunit">
    <text evidence="7">Forms oligomers.</text>
</comment>
<feature type="domain" description="SpoVT-AbrB" evidence="8">
    <location>
        <begin position="6"/>
        <end position="53"/>
    </location>
</feature>
<keyword evidence="6 7" id="KW-0804">Transcription</keyword>
<accession>A0ABU3A5Q9</accession>
<keyword evidence="3" id="KW-0677">Repeat</keyword>
<evidence type="ECO:0000256" key="6">
    <source>
        <dbReference type="ARBA" id="ARBA00023163"/>
    </source>
</evidence>